<comment type="function">
    <text evidence="6">Also exhibits azoreductase activity. Catalyzes the reductive cleavage of the azo bond in aromatic azo compounds to the corresponding amines.</text>
</comment>
<dbReference type="InterPro" id="IPR003680">
    <property type="entry name" value="Flavodoxin_fold"/>
</dbReference>
<feature type="binding site" evidence="6">
    <location>
        <begin position="17"/>
        <end position="19"/>
    </location>
    <ligand>
        <name>FMN</name>
        <dbReference type="ChEBI" id="CHEBI:58210"/>
    </ligand>
</feature>
<keyword evidence="4 6" id="KW-0520">NAD</keyword>
<evidence type="ECO:0000256" key="6">
    <source>
        <dbReference type="HAMAP-Rule" id="MF_01216"/>
    </source>
</evidence>
<dbReference type="PANTHER" id="PTHR43741:SF4">
    <property type="entry name" value="FMN-DEPENDENT NADH:QUINONE OXIDOREDUCTASE"/>
    <property type="match status" value="1"/>
</dbReference>
<comment type="caution">
    <text evidence="6">Lacks conserved residue(s) required for the propagation of feature annotation.</text>
</comment>
<dbReference type="OrthoDB" id="9805013at2"/>
<keyword evidence="3 6" id="KW-0560">Oxidoreductase</keyword>
<feature type="domain" description="Flavodoxin-like fold" evidence="7">
    <location>
        <begin position="2"/>
        <end position="208"/>
    </location>
</feature>
<dbReference type="Gene3D" id="3.40.50.360">
    <property type="match status" value="1"/>
</dbReference>
<dbReference type="EC" id="1.7.1.17" evidence="6"/>
<comment type="caution">
    <text evidence="8">The sequence shown here is derived from an EMBL/GenBank/DDBJ whole genome shotgun (WGS) entry which is preliminary data.</text>
</comment>
<comment type="cofactor">
    <cofactor evidence="6">
        <name>FMN</name>
        <dbReference type="ChEBI" id="CHEBI:58210"/>
    </cofactor>
    <text evidence="6">Binds 1 FMN per subunit.</text>
</comment>
<dbReference type="GO" id="GO:0016652">
    <property type="term" value="F:oxidoreductase activity, acting on NAD(P)H as acceptor"/>
    <property type="evidence" value="ECO:0007669"/>
    <property type="project" value="UniProtKB-UniRule"/>
</dbReference>
<dbReference type="GO" id="GO:0016655">
    <property type="term" value="F:oxidoreductase activity, acting on NAD(P)H, quinone or similar compound as acceptor"/>
    <property type="evidence" value="ECO:0007669"/>
    <property type="project" value="InterPro"/>
</dbReference>
<dbReference type="InterPro" id="IPR029039">
    <property type="entry name" value="Flavoprotein-like_sf"/>
</dbReference>
<evidence type="ECO:0000256" key="2">
    <source>
        <dbReference type="ARBA" id="ARBA00022643"/>
    </source>
</evidence>
<evidence type="ECO:0000259" key="7">
    <source>
        <dbReference type="Pfam" id="PF02525"/>
    </source>
</evidence>
<keyword evidence="1 6" id="KW-0285">Flavoprotein</keyword>
<comment type="catalytic activity">
    <reaction evidence="5">
        <text>N,N-dimethyl-1,4-phenylenediamine + anthranilate + 2 NAD(+) = 2-(4-dimethylaminophenyl)diazenylbenzoate + 2 NADH + 2 H(+)</text>
        <dbReference type="Rhea" id="RHEA:55872"/>
        <dbReference type="ChEBI" id="CHEBI:15378"/>
        <dbReference type="ChEBI" id="CHEBI:15783"/>
        <dbReference type="ChEBI" id="CHEBI:16567"/>
        <dbReference type="ChEBI" id="CHEBI:57540"/>
        <dbReference type="ChEBI" id="CHEBI:57945"/>
        <dbReference type="ChEBI" id="CHEBI:71579"/>
        <dbReference type="EC" id="1.7.1.17"/>
    </reaction>
    <physiologicalReaction direction="right-to-left" evidence="5">
        <dbReference type="Rhea" id="RHEA:55874"/>
    </physiologicalReaction>
</comment>
<dbReference type="GO" id="GO:0009055">
    <property type="term" value="F:electron transfer activity"/>
    <property type="evidence" value="ECO:0007669"/>
    <property type="project" value="UniProtKB-UniRule"/>
</dbReference>
<dbReference type="AlphaFoldDB" id="A0A1V4I7R0"/>
<dbReference type="InterPro" id="IPR050104">
    <property type="entry name" value="FMN-dep_NADH:Q_OxRdtase_AzoR1"/>
</dbReference>
<comment type="catalytic activity">
    <reaction evidence="6">
        <text>2 a quinone + NADH + H(+) = 2 a 1,4-benzosemiquinone + NAD(+)</text>
        <dbReference type="Rhea" id="RHEA:65952"/>
        <dbReference type="ChEBI" id="CHEBI:15378"/>
        <dbReference type="ChEBI" id="CHEBI:57540"/>
        <dbReference type="ChEBI" id="CHEBI:57945"/>
        <dbReference type="ChEBI" id="CHEBI:132124"/>
        <dbReference type="ChEBI" id="CHEBI:134225"/>
    </reaction>
</comment>
<comment type="function">
    <text evidence="6">Quinone reductase that provides resistance to thiol-specific stress caused by electrophilic quinones.</text>
</comment>
<comment type="similarity">
    <text evidence="6">Belongs to the azoreductase type 1 family.</text>
</comment>
<evidence type="ECO:0000256" key="1">
    <source>
        <dbReference type="ARBA" id="ARBA00022630"/>
    </source>
</evidence>
<dbReference type="EMBL" id="MZGW01000004">
    <property type="protein sequence ID" value="OPJ55655.1"/>
    <property type="molecule type" value="Genomic_DNA"/>
</dbReference>
<dbReference type="InterPro" id="IPR023048">
    <property type="entry name" value="NADH:quinone_OxRdtase_FMN_depd"/>
</dbReference>
<feature type="binding site" evidence="6">
    <location>
        <begin position="148"/>
        <end position="151"/>
    </location>
    <ligand>
        <name>FMN</name>
        <dbReference type="ChEBI" id="CHEBI:58210"/>
    </ligand>
</feature>
<gene>
    <name evidence="8" type="primary">azoR2_2</name>
    <name evidence="6" type="synonym">azoR</name>
    <name evidence="8" type="ORF">CLOTH_14140</name>
</gene>
<organism evidence="8 9">
    <name type="scientific">Alkalithermobacter paradoxus</name>
    <dbReference type="NCBI Taxonomy" id="29349"/>
    <lineage>
        <taxon>Bacteria</taxon>
        <taxon>Bacillati</taxon>
        <taxon>Bacillota</taxon>
        <taxon>Clostridia</taxon>
        <taxon>Peptostreptococcales</taxon>
        <taxon>Tepidibacteraceae</taxon>
        <taxon>Alkalithermobacter</taxon>
    </lineage>
</organism>
<dbReference type="EC" id="1.6.5.-" evidence="6"/>
<evidence type="ECO:0000313" key="9">
    <source>
        <dbReference type="Proteomes" id="UP000190140"/>
    </source>
</evidence>
<proteinExistence type="inferred from homology"/>
<dbReference type="PANTHER" id="PTHR43741">
    <property type="entry name" value="FMN-DEPENDENT NADH-AZOREDUCTASE 1"/>
    <property type="match status" value="1"/>
</dbReference>
<evidence type="ECO:0000256" key="3">
    <source>
        <dbReference type="ARBA" id="ARBA00023002"/>
    </source>
</evidence>
<evidence type="ECO:0000313" key="8">
    <source>
        <dbReference type="EMBL" id="OPJ55655.1"/>
    </source>
</evidence>
<accession>A0A1V4I7R0</accession>
<dbReference type="Proteomes" id="UP000190140">
    <property type="component" value="Unassembled WGS sequence"/>
</dbReference>
<reference evidence="8 9" key="1">
    <citation type="submission" date="2017-03" db="EMBL/GenBank/DDBJ databases">
        <title>Genome sequence of Clostridium thermoalcaliphilum DSM 7309.</title>
        <authorList>
            <person name="Poehlein A."/>
            <person name="Daniel R."/>
        </authorList>
    </citation>
    <scope>NUCLEOTIDE SEQUENCE [LARGE SCALE GENOMIC DNA]</scope>
    <source>
        <strain evidence="8 9">DSM 7309</strain>
    </source>
</reference>
<dbReference type="HAMAP" id="MF_01216">
    <property type="entry name" value="Azoreductase_type1"/>
    <property type="match status" value="1"/>
</dbReference>
<comment type="subunit">
    <text evidence="6">Homodimer.</text>
</comment>
<evidence type="ECO:0000256" key="4">
    <source>
        <dbReference type="ARBA" id="ARBA00023027"/>
    </source>
</evidence>
<feature type="binding site" evidence="6">
    <location>
        <begin position="102"/>
        <end position="105"/>
    </location>
    <ligand>
        <name>FMN</name>
        <dbReference type="ChEBI" id="CHEBI:58210"/>
    </ligand>
</feature>
<sequence>MKKLLYITCNSKPESISASKTVGREFINAFLEINSNLEFKELDLYQMHIPRLKHTYFDCKNGVVDSKNNDSLSQDEKREIDNIIQLATEFKDADIYVIAAPMWNLMFPAPLKEYIDCIIQNDITVKIDADKISGLLDDKERSMIYIQSSGGGIPWLLDGKINHGGNYLEDLFKFVGIKNFHEILVDKTGYTGDKQHEAVEKAKEQARALAQKLS</sequence>
<dbReference type="GO" id="GO:0010181">
    <property type="term" value="F:FMN binding"/>
    <property type="evidence" value="ECO:0007669"/>
    <property type="project" value="UniProtKB-UniRule"/>
</dbReference>
<dbReference type="SUPFAM" id="SSF52218">
    <property type="entry name" value="Flavoproteins"/>
    <property type="match status" value="1"/>
</dbReference>
<dbReference type="Pfam" id="PF02525">
    <property type="entry name" value="Flavodoxin_2"/>
    <property type="match status" value="1"/>
</dbReference>
<dbReference type="RefSeq" id="WP_079412472.1">
    <property type="nucleotide sequence ID" value="NZ_MZGW01000004.1"/>
</dbReference>
<protein>
    <recommendedName>
        <fullName evidence="6">FMN dependent NADH:quinone oxidoreductase</fullName>
        <ecNumber evidence="6">1.6.5.-</ecNumber>
    </recommendedName>
    <alternativeName>
        <fullName evidence="6">Azo-dye reductase</fullName>
    </alternativeName>
    <alternativeName>
        <fullName evidence="6">FMN-dependent NADH-azo compound oxidoreductase</fullName>
    </alternativeName>
    <alternativeName>
        <fullName evidence="6">FMN-dependent NADH-azoreductase</fullName>
        <ecNumber evidence="6">1.7.1.17</ecNumber>
    </alternativeName>
</protein>
<keyword evidence="9" id="KW-1185">Reference proteome</keyword>
<keyword evidence="2 6" id="KW-0288">FMN</keyword>
<evidence type="ECO:0000256" key="5">
    <source>
        <dbReference type="ARBA" id="ARBA00048542"/>
    </source>
</evidence>
<dbReference type="STRING" id="29349.CLOTH_14140"/>
<name>A0A1V4I7R0_9FIRM</name>